<sequence length="374" mass="40403">MASEGVPEFLSHSWSDLDWRRIKSGVDDLGARGLVVGSFDEERSFGARPSPASPGEVVLRETEGPHEVWAHAAGRNLAVTQLTPDPCRGHLLRAGLGDMGFDAGAFSGDLRVRGVMARKAFSFVSVLEQDGVLNQWGHRIEEGDILAIPPGDELDGRFQGHTAYAVVTAPWGLVMQRAEAFEWLADPGFWTEAAVYSPPPEARAACRRVLQGCSGVLRAMGAAPPPSAVSFLRHEILDGVLTALSQVKVEGGRRHGLLNAARIVRGAEDFLDGGGARQAVQIEDICRALNISRRTLYRAFHDQLDVSPKAYLRLKNMSAARARFLGAGVRPTTVTQVALDHGFWELGRFSGAYRAMFGESPSETLRGAQGAPGR</sequence>
<dbReference type="PANTHER" id="PTHR46796">
    <property type="entry name" value="HTH-TYPE TRANSCRIPTIONAL ACTIVATOR RHAS-RELATED"/>
    <property type="match status" value="1"/>
</dbReference>
<keyword evidence="3" id="KW-0804">Transcription</keyword>
<protein>
    <submittedName>
        <fullName evidence="5">Transcriptional regulator, AraC family</fullName>
    </submittedName>
</protein>
<evidence type="ECO:0000259" key="4">
    <source>
        <dbReference type="PROSITE" id="PS01124"/>
    </source>
</evidence>
<keyword evidence="2" id="KW-0238">DNA-binding</keyword>
<dbReference type="InterPro" id="IPR018060">
    <property type="entry name" value="HTH_AraC"/>
</dbReference>
<evidence type="ECO:0000256" key="3">
    <source>
        <dbReference type="ARBA" id="ARBA00023163"/>
    </source>
</evidence>
<dbReference type="InterPro" id="IPR009057">
    <property type="entry name" value="Homeodomain-like_sf"/>
</dbReference>
<evidence type="ECO:0000256" key="2">
    <source>
        <dbReference type="ARBA" id="ARBA00023125"/>
    </source>
</evidence>
<evidence type="ECO:0000313" key="5">
    <source>
        <dbReference type="EMBL" id="ABZ70224.1"/>
    </source>
</evidence>
<dbReference type="HOGENOM" id="CLU_047930_2_2_5"/>
<dbReference type="KEGG" id="cak:Caul_1094"/>
<proteinExistence type="predicted"/>
<dbReference type="SMART" id="SM00342">
    <property type="entry name" value="HTH_ARAC"/>
    <property type="match status" value="1"/>
</dbReference>
<feature type="domain" description="HTH araC/xylS-type" evidence="4">
    <location>
        <begin position="265"/>
        <end position="367"/>
    </location>
</feature>
<reference evidence="5" key="1">
    <citation type="submission" date="2008-01" db="EMBL/GenBank/DDBJ databases">
        <title>Complete sequence of chromosome of Caulobacter sp. K31.</title>
        <authorList>
            <consortium name="US DOE Joint Genome Institute"/>
            <person name="Copeland A."/>
            <person name="Lucas S."/>
            <person name="Lapidus A."/>
            <person name="Barry K."/>
            <person name="Glavina del Rio T."/>
            <person name="Dalin E."/>
            <person name="Tice H."/>
            <person name="Pitluck S."/>
            <person name="Bruce D."/>
            <person name="Goodwin L."/>
            <person name="Thompson L.S."/>
            <person name="Brettin T."/>
            <person name="Detter J.C."/>
            <person name="Han C."/>
            <person name="Schmutz J."/>
            <person name="Larimer F."/>
            <person name="Land M."/>
            <person name="Hauser L."/>
            <person name="Kyrpides N."/>
            <person name="Kim E."/>
            <person name="Stephens C."/>
            <person name="Richardson P."/>
        </authorList>
    </citation>
    <scope>NUCLEOTIDE SEQUENCE [LARGE SCALE GENOMIC DNA]</scope>
    <source>
        <strain evidence="5">K31</strain>
    </source>
</reference>
<dbReference type="InterPro" id="IPR050204">
    <property type="entry name" value="AraC_XylS_family_regulators"/>
</dbReference>
<dbReference type="Gene3D" id="1.10.10.60">
    <property type="entry name" value="Homeodomain-like"/>
    <property type="match status" value="1"/>
</dbReference>
<dbReference type="SUPFAM" id="SSF46689">
    <property type="entry name" value="Homeodomain-like"/>
    <property type="match status" value="1"/>
</dbReference>
<gene>
    <name evidence="5" type="ordered locus">Caul_1094</name>
</gene>
<dbReference type="eggNOG" id="COG2207">
    <property type="taxonomic scope" value="Bacteria"/>
</dbReference>
<name>B0SX63_CAUSK</name>
<organism evidence="5">
    <name type="scientific">Caulobacter sp. (strain K31)</name>
    <dbReference type="NCBI Taxonomy" id="366602"/>
    <lineage>
        <taxon>Bacteria</taxon>
        <taxon>Pseudomonadati</taxon>
        <taxon>Pseudomonadota</taxon>
        <taxon>Alphaproteobacteria</taxon>
        <taxon>Caulobacterales</taxon>
        <taxon>Caulobacteraceae</taxon>
        <taxon>Caulobacter</taxon>
    </lineage>
</organism>
<dbReference type="Pfam" id="PF12833">
    <property type="entry name" value="HTH_18"/>
    <property type="match status" value="1"/>
</dbReference>
<evidence type="ECO:0000256" key="1">
    <source>
        <dbReference type="ARBA" id="ARBA00023015"/>
    </source>
</evidence>
<dbReference type="EMBL" id="CP000927">
    <property type="protein sequence ID" value="ABZ70224.1"/>
    <property type="molecule type" value="Genomic_DNA"/>
</dbReference>
<dbReference type="AlphaFoldDB" id="B0SX63"/>
<dbReference type="GO" id="GO:0003700">
    <property type="term" value="F:DNA-binding transcription factor activity"/>
    <property type="evidence" value="ECO:0007669"/>
    <property type="project" value="InterPro"/>
</dbReference>
<keyword evidence="1" id="KW-0805">Transcription regulation</keyword>
<dbReference type="PANTHER" id="PTHR46796:SF12">
    <property type="entry name" value="HTH-TYPE DNA-BINDING TRANSCRIPTIONAL ACTIVATOR EUTR"/>
    <property type="match status" value="1"/>
</dbReference>
<accession>B0SX63</accession>
<dbReference type="GO" id="GO:0043565">
    <property type="term" value="F:sequence-specific DNA binding"/>
    <property type="evidence" value="ECO:0007669"/>
    <property type="project" value="InterPro"/>
</dbReference>
<dbReference type="OrthoDB" id="7285481at2"/>
<dbReference type="PROSITE" id="PS01124">
    <property type="entry name" value="HTH_ARAC_FAMILY_2"/>
    <property type="match status" value="1"/>
</dbReference>